<dbReference type="EMBL" id="BAABBI010000001">
    <property type="protein sequence ID" value="GAA3772359.1"/>
    <property type="molecule type" value="Genomic_DNA"/>
</dbReference>
<evidence type="ECO:0000313" key="2">
    <source>
        <dbReference type="Proteomes" id="UP001501456"/>
    </source>
</evidence>
<keyword evidence="2" id="KW-1185">Reference proteome</keyword>
<protein>
    <recommendedName>
        <fullName evidence="3">DUF1735 domain-containing protein</fullName>
    </recommendedName>
</protein>
<dbReference type="RefSeq" id="WP_344725859.1">
    <property type="nucleotide sequence ID" value="NZ_BAABBI010000001.1"/>
</dbReference>
<sequence length="344" mass="37346">MKYIKNIILSSIVALGITSCNDDDTEYIYSVKPGVTIDNVSRTSVTEGESFTVTLNVDTPYKETLDFKLEIVSGGDMSDFNIGADSTDPDAPTTVDDGFGLDGYLIRVPAYTTSYTFTINPLIDLEVEGTDKYVFKLRSSGNGNGKIVGNDSFSIDVDNYTNNTLGVELHWAKDQNYQYLDENIIQAIDANGQPFTYTDDDEIINDHGDLCGIVDFDTVLVDLNSGSLLAYISGTSACPEIALESQVLPDGYYGIGIDLYDINFGFRADESLIGSFAIPFNLKIGKTGIFKTELSNNNLFFTYDTLSGDNGGNFSGLKIGAAIEVVGGKYTVYDSDGNLVAQEQ</sequence>
<dbReference type="Proteomes" id="UP001501456">
    <property type="component" value="Unassembled WGS sequence"/>
</dbReference>
<organism evidence="1 2">
    <name type="scientific">Corallibacter vietnamensis</name>
    <dbReference type="NCBI Taxonomy" id="904130"/>
    <lineage>
        <taxon>Bacteria</taxon>
        <taxon>Pseudomonadati</taxon>
        <taxon>Bacteroidota</taxon>
        <taxon>Flavobacteriia</taxon>
        <taxon>Flavobacteriales</taxon>
        <taxon>Flavobacteriaceae</taxon>
        <taxon>Corallibacter</taxon>
    </lineage>
</organism>
<comment type="caution">
    <text evidence="1">The sequence shown here is derived from an EMBL/GenBank/DDBJ whole genome shotgun (WGS) entry which is preliminary data.</text>
</comment>
<evidence type="ECO:0008006" key="3">
    <source>
        <dbReference type="Google" id="ProtNLM"/>
    </source>
</evidence>
<reference evidence="2" key="1">
    <citation type="journal article" date="2019" name="Int. J. Syst. Evol. Microbiol.">
        <title>The Global Catalogue of Microorganisms (GCM) 10K type strain sequencing project: providing services to taxonomists for standard genome sequencing and annotation.</title>
        <authorList>
            <consortium name="The Broad Institute Genomics Platform"/>
            <consortium name="The Broad Institute Genome Sequencing Center for Infectious Disease"/>
            <person name="Wu L."/>
            <person name="Ma J."/>
        </authorList>
    </citation>
    <scope>NUCLEOTIDE SEQUENCE [LARGE SCALE GENOMIC DNA]</scope>
    <source>
        <strain evidence="2">JCM 17525</strain>
    </source>
</reference>
<accession>A0ABP7GPL7</accession>
<proteinExistence type="predicted"/>
<gene>
    <name evidence="1" type="ORF">GCM10022271_00550</name>
</gene>
<name>A0ABP7GPL7_9FLAO</name>
<dbReference type="PROSITE" id="PS51257">
    <property type="entry name" value="PROKAR_LIPOPROTEIN"/>
    <property type="match status" value="1"/>
</dbReference>
<evidence type="ECO:0000313" key="1">
    <source>
        <dbReference type="EMBL" id="GAA3772359.1"/>
    </source>
</evidence>